<dbReference type="EMBL" id="OA885201">
    <property type="protein sequence ID" value="CAD7281778.1"/>
    <property type="molecule type" value="Genomic_DNA"/>
</dbReference>
<organism evidence="2">
    <name type="scientific">Notodromas monacha</name>
    <dbReference type="NCBI Taxonomy" id="399045"/>
    <lineage>
        <taxon>Eukaryota</taxon>
        <taxon>Metazoa</taxon>
        <taxon>Ecdysozoa</taxon>
        <taxon>Arthropoda</taxon>
        <taxon>Crustacea</taxon>
        <taxon>Oligostraca</taxon>
        <taxon>Ostracoda</taxon>
        <taxon>Podocopa</taxon>
        <taxon>Podocopida</taxon>
        <taxon>Cypridocopina</taxon>
        <taxon>Cypridoidea</taxon>
        <taxon>Cyprididae</taxon>
        <taxon>Notodromas</taxon>
    </lineage>
</organism>
<feature type="transmembrane region" description="Helical" evidence="1">
    <location>
        <begin position="63"/>
        <end position="83"/>
    </location>
</feature>
<name>A0A7R9GI11_9CRUS</name>
<sequence length="240" mass="26361">MKFLLLRKPWLATTSSSISALTFIGVLSFLSSQWESASGAVLFVTSKIPFLDMPYEMDETELFIALPVVGFVWGMYIFGILPVKVGGKNLLTSLVTDRLQESGNNSNATEPTCEALTVLDLLRCRFNTTAAADGERNQTSLMNPEESLRYDLLTEIANTLVKLDDNQIEDTLGSGRSSSPLLDGDTNEPDGQWVIGRTIKVTSCTFVLASQLRTSTWSGKVEHCSFSAVLFVGFSLSHIW</sequence>
<gene>
    <name evidence="2" type="ORF">NMOB1V02_LOCUS9414</name>
</gene>
<keyword evidence="3" id="KW-1185">Reference proteome</keyword>
<evidence type="ECO:0000313" key="2">
    <source>
        <dbReference type="EMBL" id="CAD7281778.1"/>
    </source>
</evidence>
<evidence type="ECO:0000313" key="3">
    <source>
        <dbReference type="Proteomes" id="UP000678499"/>
    </source>
</evidence>
<keyword evidence="1" id="KW-1133">Transmembrane helix</keyword>
<dbReference type="Proteomes" id="UP000678499">
    <property type="component" value="Unassembled WGS sequence"/>
</dbReference>
<dbReference type="EMBL" id="CAJPEX010003164">
    <property type="protein sequence ID" value="CAG0921930.1"/>
    <property type="molecule type" value="Genomic_DNA"/>
</dbReference>
<dbReference type="AlphaFoldDB" id="A0A7R9GI11"/>
<protein>
    <submittedName>
        <fullName evidence="2">Uncharacterized protein</fullName>
    </submittedName>
</protein>
<evidence type="ECO:0000256" key="1">
    <source>
        <dbReference type="SAM" id="Phobius"/>
    </source>
</evidence>
<proteinExistence type="predicted"/>
<accession>A0A7R9GI11</accession>
<keyword evidence="1" id="KW-0812">Transmembrane</keyword>
<keyword evidence="1" id="KW-0472">Membrane</keyword>
<reference evidence="2" key="1">
    <citation type="submission" date="2020-11" db="EMBL/GenBank/DDBJ databases">
        <authorList>
            <person name="Tran Van P."/>
        </authorList>
    </citation>
    <scope>NUCLEOTIDE SEQUENCE</scope>
</reference>